<evidence type="ECO:0000259" key="9">
    <source>
        <dbReference type="Pfam" id="PF01656"/>
    </source>
</evidence>
<dbReference type="PROSITE" id="PS51274">
    <property type="entry name" value="GATASE_COBBQ"/>
    <property type="match status" value="1"/>
</dbReference>
<evidence type="ECO:0000256" key="4">
    <source>
        <dbReference type="ARBA" id="ARBA00022598"/>
    </source>
</evidence>
<dbReference type="EMBL" id="CP001110">
    <property type="protein sequence ID" value="ACF44518.1"/>
    <property type="molecule type" value="Genomic_DNA"/>
</dbReference>
<protein>
    <submittedName>
        <fullName evidence="11">Cobyrinic acid a,c-diamide synthase</fullName>
    </submittedName>
</protein>
<dbReference type="InterPro" id="IPR029062">
    <property type="entry name" value="Class_I_gatase-like"/>
</dbReference>
<dbReference type="SUPFAM" id="SSF52317">
    <property type="entry name" value="Class I glutamine amidotransferase-like"/>
    <property type="match status" value="1"/>
</dbReference>
<gene>
    <name evidence="11" type="ordered locus">Ppha_2323</name>
</gene>
<evidence type="ECO:0000256" key="5">
    <source>
        <dbReference type="ARBA" id="ARBA00022741"/>
    </source>
</evidence>
<dbReference type="NCBIfam" id="NF002204">
    <property type="entry name" value="PRK01077.1"/>
    <property type="match status" value="1"/>
</dbReference>
<dbReference type="Gene3D" id="3.40.50.300">
    <property type="entry name" value="P-loop containing nucleotide triphosphate hydrolases"/>
    <property type="match status" value="1"/>
</dbReference>
<dbReference type="Proteomes" id="UP000002724">
    <property type="component" value="Chromosome"/>
</dbReference>
<keyword evidence="4" id="KW-0436">Ligase</keyword>
<dbReference type="InterPro" id="IPR011698">
    <property type="entry name" value="GATase_3"/>
</dbReference>
<evidence type="ECO:0000313" key="12">
    <source>
        <dbReference type="Proteomes" id="UP000002724"/>
    </source>
</evidence>
<keyword evidence="5" id="KW-0547">Nucleotide-binding</keyword>
<dbReference type="OrthoDB" id="9764035at2"/>
<organism evidence="11 12">
    <name type="scientific">Pelodictyon phaeoclathratiforme (strain DSM 5477 / BU-1)</name>
    <dbReference type="NCBI Taxonomy" id="324925"/>
    <lineage>
        <taxon>Bacteria</taxon>
        <taxon>Pseudomonadati</taxon>
        <taxon>Chlorobiota</taxon>
        <taxon>Chlorobiia</taxon>
        <taxon>Chlorobiales</taxon>
        <taxon>Chlorobiaceae</taxon>
        <taxon>Chlorobium/Pelodictyon group</taxon>
        <taxon>Pelodictyon</taxon>
    </lineage>
</organism>
<dbReference type="Gene3D" id="3.40.50.880">
    <property type="match status" value="1"/>
</dbReference>
<dbReference type="Pfam" id="PF07685">
    <property type="entry name" value="GATase_3"/>
    <property type="match status" value="1"/>
</dbReference>
<comment type="pathway">
    <text evidence="2">Cofactor biosynthesis; adenosylcobalamin biosynthesis.</text>
</comment>
<evidence type="ECO:0000256" key="7">
    <source>
        <dbReference type="ARBA" id="ARBA00022842"/>
    </source>
</evidence>
<keyword evidence="7" id="KW-0460">Magnesium</keyword>
<dbReference type="eggNOG" id="COG1797">
    <property type="taxonomic scope" value="Bacteria"/>
</dbReference>
<dbReference type="CDD" id="cd03130">
    <property type="entry name" value="GATase1_CobB"/>
    <property type="match status" value="1"/>
</dbReference>
<name>B4SE99_PELPB</name>
<dbReference type="CDD" id="cd05388">
    <property type="entry name" value="CobB_N"/>
    <property type="match status" value="1"/>
</dbReference>
<evidence type="ECO:0000313" key="11">
    <source>
        <dbReference type="EMBL" id="ACF44518.1"/>
    </source>
</evidence>
<dbReference type="GO" id="GO:0042242">
    <property type="term" value="F:cobyrinic acid a,c-diamide synthase activity"/>
    <property type="evidence" value="ECO:0007669"/>
    <property type="project" value="InterPro"/>
</dbReference>
<dbReference type="InterPro" id="IPR027417">
    <property type="entry name" value="P-loop_NTPase"/>
</dbReference>
<dbReference type="SUPFAM" id="SSF52540">
    <property type="entry name" value="P-loop containing nucleoside triphosphate hydrolases"/>
    <property type="match status" value="1"/>
</dbReference>
<dbReference type="InterPro" id="IPR002586">
    <property type="entry name" value="CobQ/CobB/MinD/ParA_Nub-bd_dom"/>
</dbReference>
<dbReference type="PANTHER" id="PTHR43873:SF1">
    <property type="entry name" value="COBYRINATE A,C-DIAMIDE SYNTHASE"/>
    <property type="match status" value="1"/>
</dbReference>
<feature type="domain" description="CobQ/CobB/MinD/ParA nucleotide binding" evidence="9">
    <location>
        <begin position="9"/>
        <end position="186"/>
    </location>
</feature>
<evidence type="ECO:0000256" key="1">
    <source>
        <dbReference type="ARBA" id="ARBA00001946"/>
    </source>
</evidence>
<dbReference type="STRING" id="324925.Ppha_2323"/>
<accession>B4SE99</accession>
<comment type="cofactor">
    <cofactor evidence="1">
        <name>Mg(2+)</name>
        <dbReference type="ChEBI" id="CHEBI:18420"/>
    </cofactor>
</comment>
<evidence type="ECO:0000256" key="2">
    <source>
        <dbReference type="ARBA" id="ARBA00004953"/>
    </source>
</evidence>
<proteinExistence type="predicted"/>
<evidence type="ECO:0000256" key="8">
    <source>
        <dbReference type="ARBA" id="ARBA00022962"/>
    </source>
</evidence>
<keyword evidence="8" id="KW-0315">Glutamine amidotransferase</keyword>
<dbReference type="PANTHER" id="PTHR43873">
    <property type="entry name" value="COBYRINATE A,C-DIAMIDE SYNTHASE"/>
    <property type="match status" value="1"/>
</dbReference>
<reference evidence="11 12" key="1">
    <citation type="submission" date="2008-06" db="EMBL/GenBank/DDBJ databases">
        <title>Complete sequence of Pelodictyon phaeoclathratiforme BU-1.</title>
        <authorList>
            <consortium name="US DOE Joint Genome Institute"/>
            <person name="Lucas S."/>
            <person name="Copeland A."/>
            <person name="Lapidus A."/>
            <person name="Glavina del Rio T."/>
            <person name="Dalin E."/>
            <person name="Tice H."/>
            <person name="Bruce D."/>
            <person name="Goodwin L."/>
            <person name="Pitluck S."/>
            <person name="Schmutz J."/>
            <person name="Larimer F."/>
            <person name="Land M."/>
            <person name="Hauser L."/>
            <person name="Kyrpides N."/>
            <person name="Mikhailova N."/>
            <person name="Liu Z."/>
            <person name="Li T."/>
            <person name="Zhao F."/>
            <person name="Overmann J."/>
            <person name="Bryant D.A."/>
            <person name="Richardson P."/>
        </authorList>
    </citation>
    <scope>NUCLEOTIDE SEQUENCE [LARGE SCALE GENOMIC DNA]</scope>
    <source>
        <strain evidence="12">DSM 5477 / BU-1</strain>
    </source>
</reference>
<keyword evidence="6" id="KW-0067">ATP-binding</keyword>
<evidence type="ECO:0000259" key="10">
    <source>
        <dbReference type="Pfam" id="PF07685"/>
    </source>
</evidence>
<evidence type="ECO:0000256" key="6">
    <source>
        <dbReference type="ARBA" id="ARBA00022840"/>
    </source>
</evidence>
<dbReference type="InterPro" id="IPR004484">
    <property type="entry name" value="CbiA/CobB_synth"/>
</dbReference>
<evidence type="ECO:0000256" key="3">
    <source>
        <dbReference type="ARBA" id="ARBA00022573"/>
    </source>
</evidence>
<dbReference type="Pfam" id="PF01656">
    <property type="entry name" value="CbiA"/>
    <property type="match status" value="1"/>
</dbReference>
<keyword evidence="12" id="KW-1185">Reference proteome</keyword>
<sequence length="455" mass="49453" precursor="true">MISAPHKSAGKTMLSLGISSYLSAQGVSVRSFKKGPDYIDPMWHKLASGNECYNLDPYLMGRAGCLASFQGKSCIGENCLALVEGNHGLHDGLSLDGSDSSAGLAQLLDTPVLLVVDSRKMNRGIAALVLGMQAMPPKVHIAGVILNQVTSSRQGEKQKAAIEQYCNVPVLGALPYDKELVIPERHLGLTTVGEITDAERFIRGAADRIAHYCDMKAIQSLFYQAPPMLMGKVDCFGKRCTGRARIGVFLDAAFSFYYPDNLDALKNNGADLVFINSLEERSLPDLDALYLGGGFPELFFDVLSANRGLLRDVRERVEAGMPLYAECGGLIYLCRNASYGGKTVSLAGILPIDIGFARHPAGHGYLDLRSRTDSPWFRKGTQIRAHEFHYARPVMPPAGCSYQFDVTRGSGITGESDGVLYRNLFASFAHLHVIGNPEWAETFLSLASAFKESGR</sequence>
<dbReference type="HOGENOM" id="CLU_022752_2_1_10"/>
<dbReference type="NCBIfam" id="TIGR00379">
    <property type="entry name" value="cobB"/>
    <property type="match status" value="1"/>
</dbReference>
<dbReference type="GO" id="GO:0005524">
    <property type="term" value="F:ATP binding"/>
    <property type="evidence" value="ECO:0007669"/>
    <property type="project" value="UniProtKB-KW"/>
</dbReference>
<dbReference type="GO" id="GO:0009236">
    <property type="term" value="P:cobalamin biosynthetic process"/>
    <property type="evidence" value="ECO:0007669"/>
    <property type="project" value="UniProtKB-KW"/>
</dbReference>
<dbReference type="AlphaFoldDB" id="B4SE99"/>
<keyword evidence="3" id="KW-0169">Cobalamin biosynthesis</keyword>
<feature type="domain" description="CobB/CobQ-like glutamine amidotransferase" evidence="10">
    <location>
        <begin position="245"/>
        <end position="434"/>
    </location>
</feature>
<dbReference type="KEGG" id="pph:Ppha_2323"/>